<evidence type="ECO:0000256" key="4">
    <source>
        <dbReference type="SAM" id="MobiDB-lite"/>
    </source>
</evidence>
<feature type="domain" description="Misato Segment II tubulin-like" evidence="5">
    <location>
        <begin position="4"/>
        <end position="117"/>
    </location>
</feature>
<keyword evidence="8" id="KW-1185">Reference proteome</keyword>
<dbReference type="Proteomes" id="UP000242188">
    <property type="component" value="Unassembled WGS sequence"/>
</dbReference>
<dbReference type="SUPFAM" id="SSF52490">
    <property type="entry name" value="Tubulin nucleotide-binding domain-like"/>
    <property type="match status" value="1"/>
</dbReference>
<comment type="caution">
    <text evidence="7">The sequence shown here is derived from an EMBL/GenBank/DDBJ whole genome shotgun (WGS) entry which is preliminary data.</text>
</comment>
<comment type="similarity">
    <text evidence="2">Belongs to the misato family.</text>
</comment>
<protein>
    <submittedName>
        <fullName evidence="7">Protein misato-like 1</fullName>
    </submittedName>
</protein>
<dbReference type="Pfam" id="PF10644">
    <property type="entry name" value="Misat_Tub_SegII"/>
    <property type="match status" value="1"/>
</dbReference>
<dbReference type="PANTHER" id="PTHR13391:SF0">
    <property type="entry name" value="PROTEIN MISATO HOMOLOG 1"/>
    <property type="match status" value="1"/>
</dbReference>
<dbReference type="InterPro" id="IPR019605">
    <property type="entry name" value="Misato_II_tubulin-like"/>
</dbReference>
<feature type="domain" description="DML1/Misato tubulin" evidence="6">
    <location>
        <begin position="169"/>
        <end position="354"/>
    </location>
</feature>
<dbReference type="InterPro" id="IPR049942">
    <property type="entry name" value="DML1/Misato"/>
</dbReference>
<gene>
    <name evidence="7" type="ORF">KP79_PYT14837</name>
</gene>
<name>A0A210Q3B0_MIZYE</name>
<dbReference type="EMBL" id="NEDP02005158">
    <property type="protein sequence ID" value="OWF43159.1"/>
    <property type="molecule type" value="Genomic_DNA"/>
</dbReference>
<evidence type="ECO:0000313" key="7">
    <source>
        <dbReference type="EMBL" id="OWF43159.1"/>
    </source>
</evidence>
<dbReference type="AlphaFoldDB" id="A0A210Q3B0"/>
<evidence type="ECO:0000313" key="8">
    <source>
        <dbReference type="Proteomes" id="UP000242188"/>
    </source>
</evidence>
<organism evidence="7 8">
    <name type="scientific">Mizuhopecten yessoensis</name>
    <name type="common">Japanese scallop</name>
    <name type="synonym">Patinopecten yessoensis</name>
    <dbReference type="NCBI Taxonomy" id="6573"/>
    <lineage>
        <taxon>Eukaryota</taxon>
        <taxon>Metazoa</taxon>
        <taxon>Spiralia</taxon>
        <taxon>Lophotrochozoa</taxon>
        <taxon>Mollusca</taxon>
        <taxon>Bivalvia</taxon>
        <taxon>Autobranchia</taxon>
        <taxon>Pteriomorphia</taxon>
        <taxon>Pectinida</taxon>
        <taxon>Pectinoidea</taxon>
        <taxon>Pectinidae</taxon>
        <taxon>Mizuhopecten</taxon>
    </lineage>
</organism>
<dbReference type="InterPro" id="IPR029209">
    <property type="entry name" value="DML1/Misato_tubulin"/>
</dbReference>
<evidence type="ECO:0000256" key="3">
    <source>
        <dbReference type="ARBA" id="ARBA00023128"/>
    </source>
</evidence>
<accession>A0A210Q3B0</accession>
<sequence>MSSREVVTLQIGHYSNYVGSHWWNIQESSFIYDPKLAPVQKDIDHDVLFREGKNLRGEVTYTPRLVAFDLKGSLNTLKQEGSLYDHRHQEEIRWTGDVTLHQEDGADKNPYLLDLEKEEQLYMKDNTGSNNSQESIDDVEIKDSGSEVKERKQKSSDAGIRNKFYKLDDSVTVWSDYLRTFLHPKSIHVIEKYRHKNDLQPFDIYGCGQEVMADYETRIEVEDRLHFFIEECDHLQGFHVLLDTFDGFGGLGSHVLQHLEDEYSSKGIFTFGLTPNNLPDDTPQKRANRILNSAISYSKCWSNSSLFVPMCLANSLWKTIGPPVQLSHLQYKSLDYHTSAILAATLDSVTSPYRQPAVLHMRDLTDTFQSIGRKMASVSTSFPYPIHEDQFLVDSLMSIGNDLPWVSLTPHVKNTVNPFLQSTVVRGISNNIAKRSVQDERSPHQFRTCQTVDDVLQMYLRDRFPTTHSDGTVLRDPCKVVSPYPHIFDPNVSKNGFLSSTKRADFQGVESVPVMTSLQSTSDTVELLQTLHTEASKLNIHKHHRYLAAGIEEDDYVEILANFETLQHCYEEPGDMG</sequence>
<dbReference type="OrthoDB" id="271881at2759"/>
<feature type="compositionally biased region" description="Basic and acidic residues" evidence="4">
    <location>
        <begin position="139"/>
        <end position="154"/>
    </location>
</feature>
<dbReference type="Gene3D" id="3.40.50.1440">
    <property type="entry name" value="Tubulin/FtsZ, GTPase domain"/>
    <property type="match status" value="1"/>
</dbReference>
<feature type="region of interest" description="Disordered" evidence="4">
    <location>
        <begin position="125"/>
        <end position="154"/>
    </location>
</feature>
<reference evidence="7 8" key="1">
    <citation type="journal article" date="2017" name="Nat. Ecol. Evol.">
        <title>Scallop genome provides insights into evolution of bilaterian karyotype and development.</title>
        <authorList>
            <person name="Wang S."/>
            <person name="Zhang J."/>
            <person name="Jiao W."/>
            <person name="Li J."/>
            <person name="Xun X."/>
            <person name="Sun Y."/>
            <person name="Guo X."/>
            <person name="Huan P."/>
            <person name="Dong B."/>
            <person name="Zhang L."/>
            <person name="Hu X."/>
            <person name="Sun X."/>
            <person name="Wang J."/>
            <person name="Zhao C."/>
            <person name="Wang Y."/>
            <person name="Wang D."/>
            <person name="Huang X."/>
            <person name="Wang R."/>
            <person name="Lv J."/>
            <person name="Li Y."/>
            <person name="Zhang Z."/>
            <person name="Liu B."/>
            <person name="Lu W."/>
            <person name="Hui Y."/>
            <person name="Liang J."/>
            <person name="Zhou Z."/>
            <person name="Hou R."/>
            <person name="Li X."/>
            <person name="Liu Y."/>
            <person name="Li H."/>
            <person name="Ning X."/>
            <person name="Lin Y."/>
            <person name="Zhao L."/>
            <person name="Xing Q."/>
            <person name="Dou J."/>
            <person name="Li Y."/>
            <person name="Mao J."/>
            <person name="Guo H."/>
            <person name="Dou H."/>
            <person name="Li T."/>
            <person name="Mu C."/>
            <person name="Jiang W."/>
            <person name="Fu Q."/>
            <person name="Fu X."/>
            <person name="Miao Y."/>
            <person name="Liu J."/>
            <person name="Yu Q."/>
            <person name="Li R."/>
            <person name="Liao H."/>
            <person name="Li X."/>
            <person name="Kong Y."/>
            <person name="Jiang Z."/>
            <person name="Chourrout D."/>
            <person name="Li R."/>
            <person name="Bao Z."/>
        </authorList>
    </citation>
    <scope>NUCLEOTIDE SEQUENCE [LARGE SCALE GENOMIC DNA]</scope>
    <source>
        <strain evidence="7 8">PY_sf001</strain>
    </source>
</reference>
<dbReference type="GO" id="GO:0005739">
    <property type="term" value="C:mitochondrion"/>
    <property type="evidence" value="ECO:0007669"/>
    <property type="project" value="UniProtKB-SubCell"/>
</dbReference>
<dbReference type="STRING" id="6573.A0A210Q3B0"/>
<keyword evidence="3" id="KW-0496">Mitochondrion</keyword>
<comment type="subcellular location">
    <subcellularLocation>
        <location evidence="1">Mitochondrion</location>
    </subcellularLocation>
</comment>
<evidence type="ECO:0000256" key="2">
    <source>
        <dbReference type="ARBA" id="ARBA00008507"/>
    </source>
</evidence>
<evidence type="ECO:0000259" key="5">
    <source>
        <dbReference type="Pfam" id="PF10644"/>
    </source>
</evidence>
<dbReference type="CDD" id="cd06060">
    <property type="entry name" value="misato"/>
    <property type="match status" value="1"/>
</dbReference>
<dbReference type="InterPro" id="IPR036525">
    <property type="entry name" value="Tubulin/FtsZ_GTPase_sf"/>
</dbReference>
<dbReference type="GO" id="GO:0007005">
    <property type="term" value="P:mitochondrion organization"/>
    <property type="evidence" value="ECO:0007669"/>
    <property type="project" value="InterPro"/>
</dbReference>
<proteinExistence type="inferred from homology"/>
<evidence type="ECO:0000256" key="1">
    <source>
        <dbReference type="ARBA" id="ARBA00004173"/>
    </source>
</evidence>
<dbReference type="PANTHER" id="PTHR13391">
    <property type="entry name" value="MITOCHONDRIAL DISTRIBUTION REGULATOR MISATO"/>
    <property type="match status" value="1"/>
</dbReference>
<evidence type="ECO:0000259" key="6">
    <source>
        <dbReference type="Pfam" id="PF14881"/>
    </source>
</evidence>
<dbReference type="Pfam" id="PF14881">
    <property type="entry name" value="Tubulin_3"/>
    <property type="match status" value="1"/>
</dbReference>